<dbReference type="EMBL" id="CP065938">
    <property type="protein sequence ID" value="UWX06171.1"/>
    <property type="molecule type" value="Genomic_DNA"/>
</dbReference>
<evidence type="ECO:0000313" key="4">
    <source>
        <dbReference type="Proteomes" id="UP001058120"/>
    </source>
</evidence>
<sequence length="101" mass="11236">MFVLGNILLTVAGIAGSLITIYSFVIFISCILSWVNADPYNPIVRIINTLTEPVLYRIRKFFPFVMIGGLDLSPVLLIIFLQLFDGIIIGSLYDLAITLKV</sequence>
<comment type="similarity">
    <text evidence="1">Belongs to the YggT family.</text>
</comment>
<keyword evidence="2" id="KW-0812">Transmembrane</keyword>
<feature type="transmembrane region" description="Helical" evidence="2">
    <location>
        <begin position="61"/>
        <end position="84"/>
    </location>
</feature>
<dbReference type="Pfam" id="PF02325">
    <property type="entry name" value="CCB3_YggT"/>
    <property type="match status" value="1"/>
</dbReference>
<gene>
    <name evidence="3" type="ORF">JBF11_02310</name>
</gene>
<dbReference type="InterPro" id="IPR003425">
    <property type="entry name" value="CCB3/YggT"/>
</dbReference>
<dbReference type="PANTHER" id="PTHR33219">
    <property type="entry name" value="YLMG HOMOLOG PROTEIN 2, CHLOROPLASTIC"/>
    <property type="match status" value="1"/>
</dbReference>
<proteinExistence type="inferred from homology"/>
<protein>
    <submittedName>
        <fullName evidence="3">YggT family protein</fullName>
    </submittedName>
</protein>
<evidence type="ECO:0000256" key="2">
    <source>
        <dbReference type="SAM" id="Phobius"/>
    </source>
</evidence>
<organism evidence="3 4">
    <name type="scientific">Taurinivorans muris</name>
    <dbReference type="NCBI Taxonomy" id="2787751"/>
    <lineage>
        <taxon>Bacteria</taxon>
        <taxon>Pseudomonadati</taxon>
        <taxon>Thermodesulfobacteriota</taxon>
        <taxon>Desulfovibrionia</taxon>
        <taxon>Desulfovibrionales</taxon>
        <taxon>Desulfovibrionaceae</taxon>
        <taxon>Taurinivorans</taxon>
    </lineage>
</organism>
<keyword evidence="2" id="KW-0472">Membrane</keyword>
<dbReference type="PANTHER" id="PTHR33219:SF14">
    <property type="entry name" value="PROTEIN COFACTOR ASSEMBLY OF COMPLEX C SUBUNIT B CCB3, CHLOROPLASTIC-RELATED"/>
    <property type="match status" value="1"/>
</dbReference>
<evidence type="ECO:0000313" key="3">
    <source>
        <dbReference type="EMBL" id="UWX06171.1"/>
    </source>
</evidence>
<reference evidence="3" key="1">
    <citation type="submission" date="2020-12" db="EMBL/GenBank/DDBJ databases">
        <title>Taurinivorans muris gen. nov., sp. nov., fundamental and realized metabolic niche of a ubiquitous sulfidogenic bacterium in the murine intestine.</title>
        <authorList>
            <person name="Ye H."/>
            <person name="Hanson B.T."/>
            <person name="Loy A."/>
        </authorList>
    </citation>
    <scope>NUCLEOTIDE SEQUENCE</scope>
    <source>
        <strain evidence="3">LT0009</strain>
    </source>
</reference>
<dbReference type="RefSeq" id="WP_334315772.1">
    <property type="nucleotide sequence ID" value="NZ_CP065938.1"/>
</dbReference>
<keyword evidence="2" id="KW-1133">Transmembrane helix</keyword>
<evidence type="ECO:0000256" key="1">
    <source>
        <dbReference type="ARBA" id="ARBA00010894"/>
    </source>
</evidence>
<dbReference type="Proteomes" id="UP001058120">
    <property type="component" value="Chromosome"/>
</dbReference>
<feature type="transmembrane region" description="Helical" evidence="2">
    <location>
        <begin position="7"/>
        <end position="35"/>
    </location>
</feature>
<accession>A0ABY5Y3U0</accession>
<keyword evidence="4" id="KW-1185">Reference proteome</keyword>
<name>A0ABY5Y3U0_9BACT</name>